<dbReference type="InterPro" id="IPR001245">
    <property type="entry name" value="Ser-Thr/Tyr_kinase_cat_dom"/>
</dbReference>
<evidence type="ECO:0000256" key="2">
    <source>
        <dbReference type="ARBA" id="ARBA00022527"/>
    </source>
</evidence>
<keyword evidence="10" id="KW-0675">Receptor</keyword>
<proteinExistence type="predicted"/>
<evidence type="ECO:0000313" key="11">
    <source>
        <dbReference type="Proteomes" id="UP001163823"/>
    </source>
</evidence>
<gene>
    <name evidence="10" type="ORF">O6P43_010471</name>
</gene>
<keyword evidence="3" id="KW-0808">Transferase</keyword>
<evidence type="ECO:0000256" key="6">
    <source>
        <dbReference type="ARBA" id="ARBA00022840"/>
    </source>
</evidence>
<comment type="caution">
    <text evidence="10">The sequence shown here is derived from an EMBL/GenBank/DDBJ whole genome shotgun (WGS) entry which is preliminary data.</text>
</comment>
<keyword evidence="5 10" id="KW-0418">Kinase</keyword>
<dbReference type="EMBL" id="JARAOO010000004">
    <property type="protein sequence ID" value="KAJ7972609.1"/>
    <property type="molecule type" value="Genomic_DNA"/>
</dbReference>
<reference evidence="10" key="1">
    <citation type="journal article" date="2023" name="Science">
        <title>Elucidation of the pathway for biosynthesis of saponin adjuvants from the soapbark tree.</title>
        <authorList>
            <person name="Reed J."/>
            <person name="Orme A."/>
            <person name="El-Demerdash A."/>
            <person name="Owen C."/>
            <person name="Martin L.B.B."/>
            <person name="Misra R.C."/>
            <person name="Kikuchi S."/>
            <person name="Rejzek M."/>
            <person name="Martin A.C."/>
            <person name="Harkess A."/>
            <person name="Leebens-Mack J."/>
            <person name="Louveau T."/>
            <person name="Stephenson M.J."/>
            <person name="Osbourn A."/>
        </authorList>
    </citation>
    <scope>NUCLEOTIDE SEQUENCE</scope>
    <source>
        <strain evidence="10">S10</strain>
    </source>
</reference>
<comment type="catalytic activity">
    <reaction evidence="7">
        <text>L-threonyl-[protein] + ATP = O-phospho-L-threonyl-[protein] + ADP + H(+)</text>
        <dbReference type="Rhea" id="RHEA:46608"/>
        <dbReference type="Rhea" id="RHEA-COMP:11060"/>
        <dbReference type="Rhea" id="RHEA-COMP:11605"/>
        <dbReference type="ChEBI" id="CHEBI:15378"/>
        <dbReference type="ChEBI" id="CHEBI:30013"/>
        <dbReference type="ChEBI" id="CHEBI:30616"/>
        <dbReference type="ChEBI" id="CHEBI:61977"/>
        <dbReference type="ChEBI" id="CHEBI:456216"/>
        <dbReference type="EC" id="2.7.11.1"/>
    </reaction>
</comment>
<evidence type="ECO:0000259" key="9">
    <source>
        <dbReference type="Pfam" id="PF07714"/>
    </source>
</evidence>
<dbReference type="AlphaFoldDB" id="A0AAD7VEF7"/>
<dbReference type="Pfam" id="PF07714">
    <property type="entry name" value="PK_Tyr_Ser-Thr"/>
    <property type="match status" value="1"/>
</dbReference>
<keyword evidence="2" id="KW-0723">Serine/threonine-protein kinase</keyword>
<evidence type="ECO:0000256" key="1">
    <source>
        <dbReference type="ARBA" id="ARBA00012513"/>
    </source>
</evidence>
<sequence length="112" mass="12271">MKVTVKCDVYSFGIVELEVLMGRHPHEVLLHLQSEGSDVHLADVLDNRLAPPAGPVVQDLVLAVSLAMKCLVENPSSRPTMHQVSSKLSADASRPLSAPFHMITLQNLEDMF</sequence>
<dbReference type="KEGG" id="qsa:O6P43_010471"/>
<protein>
    <recommendedName>
        <fullName evidence="1">non-specific serine/threonine protein kinase</fullName>
        <ecNumber evidence="1">2.7.11.1</ecNumber>
    </recommendedName>
</protein>
<dbReference type="PANTHER" id="PTHR48005:SF13">
    <property type="entry name" value="SERINE_THREONINE-PROTEIN KINASE DDB_G0278509-RELATED"/>
    <property type="match status" value="1"/>
</dbReference>
<keyword evidence="6" id="KW-0067">ATP-binding</keyword>
<evidence type="ECO:0000256" key="5">
    <source>
        <dbReference type="ARBA" id="ARBA00022777"/>
    </source>
</evidence>
<dbReference type="SUPFAM" id="SSF56112">
    <property type="entry name" value="Protein kinase-like (PK-like)"/>
    <property type="match status" value="1"/>
</dbReference>
<comment type="catalytic activity">
    <reaction evidence="8">
        <text>L-seryl-[protein] + ATP = O-phospho-L-seryl-[protein] + ADP + H(+)</text>
        <dbReference type="Rhea" id="RHEA:17989"/>
        <dbReference type="Rhea" id="RHEA-COMP:9863"/>
        <dbReference type="Rhea" id="RHEA-COMP:11604"/>
        <dbReference type="ChEBI" id="CHEBI:15378"/>
        <dbReference type="ChEBI" id="CHEBI:29999"/>
        <dbReference type="ChEBI" id="CHEBI:30616"/>
        <dbReference type="ChEBI" id="CHEBI:83421"/>
        <dbReference type="ChEBI" id="CHEBI:456216"/>
        <dbReference type="EC" id="2.7.11.1"/>
    </reaction>
</comment>
<dbReference type="EC" id="2.7.11.1" evidence="1"/>
<dbReference type="PANTHER" id="PTHR48005">
    <property type="entry name" value="LEUCINE RICH REPEAT KINASE 2"/>
    <property type="match status" value="1"/>
</dbReference>
<dbReference type="GO" id="GO:0004674">
    <property type="term" value="F:protein serine/threonine kinase activity"/>
    <property type="evidence" value="ECO:0007669"/>
    <property type="project" value="UniProtKB-KW"/>
</dbReference>
<dbReference type="Gene3D" id="1.10.510.10">
    <property type="entry name" value="Transferase(Phosphotransferase) domain 1"/>
    <property type="match status" value="1"/>
</dbReference>
<evidence type="ECO:0000256" key="8">
    <source>
        <dbReference type="ARBA" id="ARBA00048679"/>
    </source>
</evidence>
<evidence type="ECO:0000256" key="4">
    <source>
        <dbReference type="ARBA" id="ARBA00022741"/>
    </source>
</evidence>
<name>A0AAD7VEF7_QUISA</name>
<keyword evidence="4" id="KW-0547">Nucleotide-binding</keyword>
<evidence type="ECO:0000256" key="7">
    <source>
        <dbReference type="ARBA" id="ARBA00047899"/>
    </source>
</evidence>
<keyword evidence="11" id="KW-1185">Reference proteome</keyword>
<evidence type="ECO:0000313" key="10">
    <source>
        <dbReference type="EMBL" id="KAJ7972609.1"/>
    </source>
</evidence>
<dbReference type="Proteomes" id="UP001163823">
    <property type="component" value="Chromosome 4"/>
</dbReference>
<dbReference type="InterPro" id="IPR051420">
    <property type="entry name" value="Ser_Thr_Kinases_DiverseReg"/>
</dbReference>
<dbReference type="GO" id="GO:0005524">
    <property type="term" value="F:ATP binding"/>
    <property type="evidence" value="ECO:0007669"/>
    <property type="project" value="UniProtKB-KW"/>
</dbReference>
<organism evidence="10 11">
    <name type="scientific">Quillaja saponaria</name>
    <name type="common">Soap bark tree</name>
    <dbReference type="NCBI Taxonomy" id="32244"/>
    <lineage>
        <taxon>Eukaryota</taxon>
        <taxon>Viridiplantae</taxon>
        <taxon>Streptophyta</taxon>
        <taxon>Embryophyta</taxon>
        <taxon>Tracheophyta</taxon>
        <taxon>Spermatophyta</taxon>
        <taxon>Magnoliopsida</taxon>
        <taxon>eudicotyledons</taxon>
        <taxon>Gunneridae</taxon>
        <taxon>Pentapetalae</taxon>
        <taxon>rosids</taxon>
        <taxon>fabids</taxon>
        <taxon>Fabales</taxon>
        <taxon>Quillajaceae</taxon>
        <taxon>Quillaja</taxon>
    </lineage>
</organism>
<evidence type="ECO:0000256" key="3">
    <source>
        <dbReference type="ARBA" id="ARBA00022679"/>
    </source>
</evidence>
<accession>A0AAD7VEF7</accession>
<dbReference type="InterPro" id="IPR011009">
    <property type="entry name" value="Kinase-like_dom_sf"/>
</dbReference>
<feature type="domain" description="Serine-threonine/tyrosine-protein kinase catalytic" evidence="9">
    <location>
        <begin position="2"/>
        <end position="88"/>
    </location>
</feature>